<comment type="caution">
    <text evidence="11">The sequence shown here is derived from an EMBL/GenBank/DDBJ whole genome shotgun (WGS) entry which is preliminary data.</text>
</comment>
<dbReference type="Pfam" id="PF01300">
    <property type="entry name" value="Sua5_yciO_yrdC"/>
    <property type="match status" value="1"/>
</dbReference>
<proteinExistence type="inferred from homology"/>
<accession>A0ABT0PAX7</accession>
<keyword evidence="2 9" id="KW-0963">Cytoplasm</keyword>
<dbReference type="Proteomes" id="UP001203338">
    <property type="component" value="Unassembled WGS sequence"/>
</dbReference>
<dbReference type="InterPro" id="IPR023535">
    <property type="entry name" value="TC-AMP_synthase"/>
</dbReference>
<comment type="function">
    <text evidence="9">Required for the formation of a threonylcarbamoyl group on adenosine at position 37 (t(6)A37) in tRNAs that read codons beginning with adenine. Catalyzes the conversion of L-threonine, HCO(3)(-)/CO(2) and ATP to give threonylcarbamoyl-AMP (TC-AMP) as the acyladenylate intermediate, with the release of diphosphate.</text>
</comment>
<dbReference type="InterPro" id="IPR006070">
    <property type="entry name" value="Sua5-like_dom"/>
</dbReference>
<evidence type="ECO:0000256" key="7">
    <source>
        <dbReference type="ARBA" id="ARBA00022840"/>
    </source>
</evidence>
<dbReference type="EMBL" id="JAMFLX010000001">
    <property type="protein sequence ID" value="MCL6268533.1"/>
    <property type="molecule type" value="Genomic_DNA"/>
</dbReference>
<comment type="catalytic activity">
    <reaction evidence="8 9">
        <text>L-threonine + hydrogencarbonate + ATP = L-threonylcarbamoyladenylate + diphosphate + H2O</text>
        <dbReference type="Rhea" id="RHEA:36407"/>
        <dbReference type="ChEBI" id="CHEBI:15377"/>
        <dbReference type="ChEBI" id="CHEBI:17544"/>
        <dbReference type="ChEBI" id="CHEBI:30616"/>
        <dbReference type="ChEBI" id="CHEBI:33019"/>
        <dbReference type="ChEBI" id="CHEBI:57926"/>
        <dbReference type="ChEBI" id="CHEBI:73682"/>
        <dbReference type="EC" id="2.7.7.87"/>
    </reaction>
</comment>
<evidence type="ECO:0000256" key="8">
    <source>
        <dbReference type="ARBA" id="ARBA00048366"/>
    </source>
</evidence>
<dbReference type="PANTHER" id="PTHR17490">
    <property type="entry name" value="SUA5"/>
    <property type="match status" value="1"/>
</dbReference>
<dbReference type="RefSeq" id="WP_249697366.1">
    <property type="nucleotide sequence ID" value="NZ_JAMFLX010000001.1"/>
</dbReference>
<dbReference type="SUPFAM" id="SSF55821">
    <property type="entry name" value="YrdC/RibB"/>
    <property type="match status" value="1"/>
</dbReference>
<dbReference type="PANTHER" id="PTHR17490:SF18">
    <property type="entry name" value="THREONYLCARBAMOYL-AMP SYNTHASE"/>
    <property type="match status" value="1"/>
</dbReference>
<gene>
    <name evidence="9" type="primary">tsaC</name>
    <name evidence="11" type="ORF">M3P05_01020</name>
</gene>
<feature type="domain" description="YrdC-like" evidence="10">
    <location>
        <begin position="2"/>
        <end position="184"/>
    </location>
</feature>
<evidence type="ECO:0000256" key="2">
    <source>
        <dbReference type="ARBA" id="ARBA00022490"/>
    </source>
</evidence>
<evidence type="ECO:0000256" key="4">
    <source>
        <dbReference type="ARBA" id="ARBA00022694"/>
    </source>
</evidence>
<protein>
    <recommendedName>
        <fullName evidence="9">Threonylcarbamoyl-AMP synthase</fullName>
        <shortName evidence="9">TC-AMP synthase</shortName>
        <ecNumber evidence="9">2.7.7.87</ecNumber>
    </recommendedName>
    <alternativeName>
        <fullName evidence="9">L-threonylcarbamoyladenylate synthase</fullName>
    </alternativeName>
    <alternativeName>
        <fullName evidence="9">t(6)A37 threonylcarbamoyladenosine biosynthesis protein TsaC</fullName>
    </alternativeName>
    <alternativeName>
        <fullName evidence="9">tRNA threonylcarbamoyladenosine biosynthesis protein TsaC</fullName>
    </alternativeName>
</protein>
<keyword evidence="4 9" id="KW-0819">tRNA processing</keyword>
<evidence type="ECO:0000256" key="1">
    <source>
        <dbReference type="ARBA" id="ARBA00004496"/>
    </source>
</evidence>
<keyword evidence="6 9" id="KW-0547">Nucleotide-binding</keyword>
<name>A0ABT0PAX7_9GAMM</name>
<dbReference type="Gene3D" id="3.90.870.10">
    <property type="entry name" value="DHBP synthase"/>
    <property type="match status" value="1"/>
</dbReference>
<sequence length="184" mass="19911">MIDDYNHAAAAVSGGGVIAYPTEAVWGLGCDPWNQQAVERILEIKRRPVEKGLILVAASKQQVAPLLESLSDQQHQLLVETWPGPVTWLIPDTNKWVPDWVRGQHSSVAVRVSAHPVVQQLCQSWGKPLVSTSANRAGEPAHTTHLAVSTELGEEVDMVVAGKTGEQTSPSRICDLVTGKVLRS</sequence>
<evidence type="ECO:0000256" key="6">
    <source>
        <dbReference type="ARBA" id="ARBA00022741"/>
    </source>
</evidence>
<evidence type="ECO:0000256" key="3">
    <source>
        <dbReference type="ARBA" id="ARBA00022679"/>
    </source>
</evidence>
<dbReference type="PROSITE" id="PS51163">
    <property type="entry name" value="YRDC"/>
    <property type="match status" value="1"/>
</dbReference>
<dbReference type="EC" id="2.7.7.87" evidence="9"/>
<keyword evidence="7 9" id="KW-0067">ATP-binding</keyword>
<evidence type="ECO:0000256" key="9">
    <source>
        <dbReference type="HAMAP-Rule" id="MF_01852"/>
    </source>
</evidence>
<reference evidence="11 12" key="1">
    <citation type="submission" date="2022-05" db="EMBL/GenBank/DDBJ databases">
        <authorList>
            <person name="Park J.-S."/>
        </authorList>
    </citation>
    <scope>NUCLEOTIDE SEQUENCE [LARGE SCALE GENOMIC DNA]</scope>
    <source>
        <strain evidence="11 12">2012CJ34-2</strain>
    </source>
</reference>
<evidence type="ECO:0000313" key="11">
    <source>
        <dbReference type="EMBL" id="MCL6268533.1"/>
    </source>
</evidence>
<comment type="subcellular location">
    <subcellularLocation>
        <location evidence="1 9">Cytoplasm</location>
    </subcellularLocation>
</comment>
<keyword evidence="5 9" id="KW-0548">Nucleotidyltransferase</keyword>
<evidence type="ECO:0000313" key="12">
    <source>
        <dbReference type="Proteomes" id="UP001203338"/>
    </source>
</evidence>
<keyword evidence="3 9" id="KW-0808">Transferase</keyword>
<keyword evidence="12" id="KW-1185">Reference proteome</keyword>
<evidence type="ECO:0000256" key="5">
    <source>
        <dbReference type="ARBA" id="ARBA00022695"/>
    </source>
</evidence>
<dbReference type="InterPro" id="IPR017945">
    <property type="entry name" value="DHBP_synth_RibB-like_a/b_dom"/>
</dbReference>
<dbReference type="InterPro" id="IPR050156">
    <property type="entry name" value="TC-AMP_synthase_SUA5"/>
</dbReference>
<dbReference type="HAMAP" id="MF_01852">
    <property type="entry name" value="TsaC"/>
    <property type="match status" value="1"/>
</dbReference>
<evidence type="ECO:0000259" key="10">
    <source>
        <dbReference type="PROSITE" id="PS51163"/>
    </source>
</evidence>
<dbReference type="GO" id="GO:0061710">
    <property type="term" value="F:L-threonylcarbamoyladenylate synthase"/>
    <property type="evidence" value="ECO:0007669"/>
    <property type="project" value="UniProtKB-EC"/>
</dbReference>
<comment type="similarity">
    <text evidence="9">Belongs to the SUA5 family. TsaC subfamily.</text>
</comment>
<dbReference type="NCBIfam" id="TIGR00057">
    <property type="entry name" value="L-threonylcarbamoyladenylate synthase"/>
    <property type="match status" value="1"/>
</dbReference>
<organism evidence="11 12">
    <name type="scientific">Parendozoicomonas callyspongiae</name>
    <dbReference type="NCBI Taxonomy" id="2942213"/>
    <lineage>
        <taxon>Bacteria</taxon>
        <taxon>Pseudomonadati</taxon>
        <taxon>Pseudomonadota</taxon>
        <taxon>Gammaproteobacteria</taxon>
        <taxon>Oceanospirillales</taxon>
        <taxon>Endozoicomonadaceae</taxon>
        <taxon>Parendozoicomonas</taxon>
    </lineage>
</organism>